<dbReference type="SUPFAM" id="SSF52058">
    <property type="entry name" value="L domain-like"/>
    <property type="match status" value="1"/>
</dbReference>
<comment type="caution">
    <text evidence="5">The sequence shown here is derived from an EMBL/GenBank/DDBJ whole genome shotgun (WGS) entry which is preliminary data.</text>
</comment>
<keyword evidence="1" id="KW-0433">Leucine-rich repeat</keyword>
<evidence type="ECO:0000256" key="4">
    <source>
        <dbReference type="SAM" id="SignalP"/>
    </source>
</evidence>
<dbReference type="InterPro" id="IPR003591">
    <property type="entry name" value="Leu-rich_rpt_typical-subtyp"/>
</dbReference>
<dbReference type="InterPro" id="IPR001611">
    <property type="entry name" value="Leu-rich_rpt"/>
</dbReference>
<dbReference type="InterPro" id="IPR032675">
    <property type="entry name" value="LRR_dom_sf"/>
</dbReference>
<dbReference type="OrthoDB" id="2013775at2759"/>
<dbReference type="PANTHER" id="PTHR24364:SF18">
    <property type="entry name" value="LP06937P"/>
    <property type="match status" value="1"/>
</dbReference>
<dbReference type="InterPro" id="IPR052286">
    <property type="entry name" value="Wnt_signaling_inhibitor"/>
</dbReference>
<dbReference type="PROSITE" id="PS51450">
    <property type="entry name" value="LRR"/>
    <property type="match status" value="1"/>
</dbReference>
<evidence type="ECO:0000313" key="5">
    <source>
        <dbReference type="EMBL" id="KAG0722999.1"/>
    </source>
</evidence>
<proteinExistence type="predicted"/>
<keyword evidence="3" id="KW-0677">Repeat</keyword>
<evidence type="ECO:0000256" key="3">
    <source>
        <dbReference type="ARBA" id="ARBA00022737"/>
    </source>
</evidence>
<dbReference type="PANTHER" id="PTHR24364">
    <property type="entry name" value="LP06937P"/>
    <property type="match status" value="1"/>
</dbReference>
<keyword evidence="2 4" id="KW-0732">Signal</keyword>
<accession>A0A8J4YF10</accession>
<dbReference type="EMBL" id="JACEEZ010008808">
    <property type="protein sequence ID" value="KAG0722999.1"/>
    <property type="molecule type" value="Genomic_DNA"/>
</dbReference>
<evidence type="ECO:0000256" key="1">
    <source>
        <dbReference type="ARBA" id="ARBA00022614"/>
    </source>
</evidence>
<evidence type="ECO:0000256" key="2">
    <source>
        <dbReference type="ARBA" id="ARBA00022729"/>
    </source>
</evidence>
<dbReference type="SMART" id="SM00369">
    <property type="entry name" value="LRR_TYP"/>
    <property type="match status" value="1"/>
</dbReference>
<keyword evidence="6" id="KW-1185">Reference proteome</keyword>
<reference evidence="5" key="1">
    <citation type="submission" date="2020-07" db="EMBL/GenBank/DDBJ databases">
        <title>The High-quality genome of the commercially important snow crab, Chionoecetes opilio.</title>
        <authorList>
            <person name="Jeong J.-H."/>
            <person name="Ryu S."/>
        </authorList>
    </citation>
    <scope>NUCLEOTIDE SEQUENCE</scope>
    <source>
        <strain evidence="5">MADBK_172401_WGS</strain>
        <tissue evidence="5">Digestive gland</tissue>
    </source>
</reference>
<gene>
    <name evidence="5" type="primary">LUCB_6</name>
    <name evidence="5" type="ORF">GWK47_043447</name>
</gene>
<dbReference type="Proteomes" id="UP000770661">
    <property type="component" value="Unassembled WGS sequence"/>
</dbReference>
<dbReference type="GO" id="GO:0016020">
    <property type="term" value="C:membrane"/>
    <property type="evidence" value="ECO:0007669"/>
    <property type="project" value="TreeGrafter"/>
</dbReference>
<feature type="signal peptide" evidence="4">
    <location>
        <begin position="1"/>
        <end position="20"/>
    </location>
</feature>
<sequence length="327" mass="35050">MIGKWIVVVVVAWACVGVRAKCPSSSDISPCTCREVMPGRTMECSSVTSSSQLLKTFSANMPDTEFQFFQIVKLSGKCPLEKIPANVFGDTTFMFVWFGQTDITSVDPEAFTGNEGSMLELTIADATKLTSFPFESMGSLTSLYKLELTHTLIDTVTHIGAAPNLTQVTVANSKVMTVEKDALAALPRLSRLDLHNNPITSLPDGSLAATTSEPWVVYLDGCDISDISSAAFQGSLPAGVFLNANKMTAIPEATFKPLLEHMKTSEDAGSLAHGIDFTNNPLECDCGVQWVAQDATLLPYLRNAVCANGDVKGVNVADLPPDFFASC</sequence>
<feature type="chain" id="PRO_5035317830" evidence="4">
    <location>
        <begin position="21"/>
        <end position="327"/>
    </location>
</feature>
<dbReference type="Gene3D" id="3.80.10.10">
    <property type="entry name" value="Ribonuclease Inhibitor"/>
    <property type="match status" value="2"/>
</dbReference>
<dbReference type="AlphaFoldDB" id="A0A8J4YF10"/>
<name>A0A8J4YF10_CHIOP</name>
<evidence type="ECO:0000313" key="6">
    <source>
        <dbReference type="Proteomes" id="UP000770661"/>
    </source>
</evidence>
<protein>
    <submittedName>
        <fullName evidence="5">Oplophorus-luciferin 2-monooxygenase non-catalytic subunit</fullName>
    </submittedName>
</protein>
<organism evidence="5 6">
    <name type="scientific">Chionoecetes opilio</name>
    <name type="common">Atlantic snow crab</name>
    <name type="synonym">Cancer opilio</name>
    <dbReference type="NCBI Taxonomy" id="41210"/>
    <lineage>
        <taxon>Eukaryota</taxon>
        <taxon>Metazoa</taxon>
        <taxon>Ecdysozoa</taxon>
        <taxon>Arthropoda</taxon>
        <taxon>Crustacea</taxon>
        <taxon>Multicrustacea</taxon>
        <taxon>Malacostraca</taxon>
        <taxon>Eumalacostraca</taxon>
        <taxon>Eucarida</taxon>
        <taxon>Decapoda</taxon>
        <taxon>Pleocyemata</taxon>
        <taxon>Brachyura</taxon>
        <taxon>Eubrachyura</taxon>
        <taxon>Majoidea</taxon>
        <taxon>Majidae</taxon>
        <taxon>Chionoecetes</taxon>
    </lineage>
</organism>